<keyword evidence="4" id="KW-1185">Reference proteome</keyword>
<dbReference type="GO" id="GO:0007062">
    <property type="term" value="P:sister chromatid cohesion"/>
    <property type="evidence" value="ECO:0007669"/>
    <property type="project" value="UniProtKB-ARBA"/>
</dbReference>
<dbReference type="PANTHER" id="PTHR11199">
    <property type="entry name" value="STROMAL ANTIGEN"/>
    <property type="match status" value="1"/>
</dbReference>
<dbReference type="Gene3D" id="1.25.10.10">
    <property type="entry name" value="Leucine-rich Repeat Variant"/>
    <property type="match status" value="1"/>
</dbReference>
<dbReference type="Pfam" id="PF21581">
    <property type="entry name" value="SCD"/>
    <property type="match status" value="1"/>
</dbReference>
<feature type="compositionally biased region" description="Acidic residues" evidence="1">
    <location>
        <begin position="135"/>
        <end position="148"/>
    </location>
</feature>
<dbReference type="GO" id="GO:0005634">
    <property type="term" value="C:nucleus"/>
    <property type="evidence" value="ECO:0007669"/>
    <property type="project" value="TreeGrafter"/>
</dbReference>
<feature type="compositionally biased region" description="Acidic residues" evidence="1">
    <location>
        <begin position="1494"/>
        <end position="1516"/>
    </location>
</feature>
<feature type="compositionally biased region" description="Low complexity" evidence="1">
    <location>
        <begin position="642"/>
        <end position="652"/>
    </location>
</feature>
<feature type="region of interest" description="Disordered" evidence="1">
    <location>
        <begin position="628"/>
        <end position="652"/>
    </location>
</feature>
<feature type="compositionally biased region" description="Basic and acidic residues" evidence="1">
    <location>
        <begin position="109"/>
        <end position="119"/>
    </location>
</feature>
<gene>
    <name evidence="3" type="ORF">RSOLAG1IB_07440</name>
</gene>
<evidence type="ECO:0000313" key="3">
    <source>
        <dbReference type="EMBL" id="CEL54948.1"/>
    </source>
</evidence>
<dbReference type="Pfam" id="PF08514">
    <property type="entry name" value="STAG"/>
    <property type="match status" value="1"/>
</dbReference>
<feature type="compositionally biased region" description="Basic residues" evidence="1">
    <location>
        <begin position="70"/>
        <end position="81"/>
    </location>
</feature>
<dbReference type="Pfam" id="PF24571">
    <property type="entry name" value="HEAT_SCC3-SA"/>
    <property type="match status" value="1"/>
</dbReference>
<name>A0A0B7FFG6_THACB</name>
<sequence length="1545" mass="170846">MLEYFLYIAIGAQNDAFVPTDRYCTGLFGPTTNASLARHTTISHTNWAIDLRTTLPTLNMSSDGETTPKAPRRSTRDRKTVKPYVSISQPTRKRKRSKVDNGSDTEGTDGERSAASEPEKDTDEELEPQAKDRDEADDSESEDDDEGEEYKAPRGSQPKATSAPKPRGRPKATTDSAKPPRKKPATTKPRATKPKGKGEGGGHVTSELAINKDNALFNALLNPSAALQSVVDDYFDSYSQTPSAALADLANCILRACGCNASLDSDEVLDSDNVVDKLDDLIEAVKKEAAPAYPLVSKHPSYKKFRKQLSELLHRLIQTAADLPQPSPLFPASDDTGLLPVLQPWIVCMSTSLVRSFRHTGTMVALEMESALCEVAKDVEKEGEVLGRQREAERKRRASVPGKSKGKTPREKELDSKAEDVKKRKAVLNDYLKEFFDDVFVHRYRDADPGIRADCVKELGKWMKTHPGYFLSGTYLRYIGWLLSDMNTTVRLEAIKALSALYTSSDNSTVLALTNFTERFKPRLLQMAAYDSDVGVRVAVARVLTDIDTQGLLEEDEQAPLCLLVFDVEARVRKAVAGFVRGVWESSVEEKLQGRNSKGKEREKDKQRAGVKCLLASLVEWIKLADASSNTTNETEEDPDSSQRQPPTQQTSGAVVSLLLNSAGTKSRIALAVSALWDELDVLREWSALLDHVLLDHSGGSGAEIVSSPSKRRAAKGPEPGEDPAWRLSEAEESVAMEVLIAVLGCVKEEAAQGKKGEDESVTADITRALMKALPRLFAKVQTDEKRVGDVLLLPQYMNLDMYVELRETPAYEQLWNDVTKQFFSHSTPTVLRHTVSVIQQFIQTTSLANTNAIKILELEDELGTSVRQLLAGREELDIVTFTEDEVHALSAFVLRLHTLYGVRDMTTWMEEDDGGKVSRLVDVLGALSERGRLGYKEEEMMMNESLQLLVLYVAWKARLLQTSPMAEDDKTKAYEELKEIRDALSERLIQFSVGTQTNTAEGVKRSAFQCLLNLSILFQPHRSAEEDGASKQPIPMTLPEELQVRCKDYIQSEIEQYVDLLDEEREDIDDDKSGSDGDSSSLSDEDGTKAKKSKRPNKNGKKPERSGSPSSKTLPQARLEREYAFHLVISAFLRAIRTGAINIEHSAVLLGHYGRISSVYDQCTKVIIEVLREEGMYGGNAEVVGRVLVNALEESFGLYIDNVSKSDANTIALAKALSGALVIRGAQLSVLRKLDTAQVAVVHTTCISWIVKKISGYQTMGNKNARNRSVAFFKSLVWLLSTVESADAIRIKNHLDVTLTDVNVETPASSKTWEPLRAYDKRLITAMAKDKALTARIKTRKSTAAVTTDDEREADEGEGHQTDVEPDQEQPSDGEDHHQPAAREEPEPKRTRGRPRARPKPKSKSATPADEPPDVEIPDAPQVDSEPEAEAEADADADADADAEDEPEPAPSSPAPVPSEKPKRKGRPMMKSKQTSASSRSTRANTRKRVREDQDEGEGEDEEEQMAEEQVEDTVEVEHEPSSKPPSQATSDVGFTRRRKRAKA</sequence>
<feature type="domain" description="SCD" evidence="2">
    <location>
        <begin position="440"/>
        <end position="527"/>
    </location>
</feature>
<feature type="region of interest" description="Disordered" evidence="1">
    <location>
        <begin position="1336"/>
        <end position="1545"/>
    </location>
</feature>
<dbReference type="InterPro" id="IPR020839">
    <property type="entry name" value="SCD"/>
</dbReference>
<dbReference type="InterPro" id="IPR039662">
    <property type="entry name" value="Cohesin_Scc3/SA"/>
</dbReference>
<dbReference type="InterPro" id="IPR056396">
    <property type="entry name" value="HEAT_SCC3-SA"/>
</dbReference>
<dbReference type="SUPFAM" id="SSF48371">
    <property type="entry name" value="ARM repeat"/>
    <property type="match status" value="1"/>
</dbReference>
<feature type="compositionally biased region" description="Low complexity" evidence="1">
    <location>
        <begin position="1472"/>
        <end position="1485"/>
    </location>
</feature>
<feature type="region of interest" description="Disordered" evidence="1">
    <location>
        <begin position="701"/>
        <end position="725"/>
    </location>
</feature>
<feature type="compositionally biased region" description="Basic residues" evidence="1">
    <location>
        <begin position="179"/>
        <end position="195"/>
    </location>
</feature>
<accession>A0A0B7FFG6</accession>
<dbReference type="STRING" id="1108050.A0A0B7FFG6"/>
<feature type="compositionally biased region" description="Basic residues" evidence="1">
    <location>
        <begin position="1392"/>
        <end position="1404"/>
    </location>
</feature>
<dbReference type="EMBL" id="LN679118">
    <property type="protein sequence ID" value="CEL54948.1"/>
    <property type="molecule type" value="Genomic_DNA"/>
</dbReference>
<organism evidence="3 4">
    <name type="scientific">Thanatephorus cucumeris (strain AG1-IB / isolate 7/3/14)</name>
    <name type="common">Lettuce bottom rot fungus</name>
    <name type="synonym">Rhizoctonia solani</name>
    <dbReference type="NCBI Taxonomy" id="1108050"/>
    <lineage>
        <taxon>Eukaryota</taxon>
        <taxon>Fungi</taxon>
        <taxon>Dikarya</taxon>
        <taxon>Basidiomycota</taxon>
        <taxon>Agaricomycotina</taxon>
        <taxon>Agaricomycetes</taxon>
        <taxon>Cantharellales</taxon>
        <taxon>Ceratobasidiaceae</taxon>
        <taxon>Rhizoctonia</taxon>
        <taxon>Rhizoctonia solani AG-1</taxon>
    </lineage>
</organism>
<feature type="compositionally biased region" description="Acidic residues" evidence="1">
    <location>
        <begin position="1426"/>
        <end position="1449"/>
    </location>
</feature>
<dbReference type="InterPro" id="IPR011989">
    <property type="entry name" value="ARM-like"/>
</dbReference>
<dbReference type="InterPro" id="IPR013721">
    <property type="entry name" value="STAG"/>
</dbReference>
<dbReference type="OrthoDB" id="498590at2759"/>
<dbReference type="Proteomes" id="UP000059188">
    <property type="component" value="Unassembled WGS sequence"/>
</dbReference>
<dbReference type="GO" id="GO:0000785">
    <property type="term" value="C:chromatin"/>
    <property type="evidence" value="ECO:0007669"/>
    <property type="project" value="TreeGrafter"/>
</dbReference>
<dbReference type="PROSITE" id="PS51425">
    <property type="entry name" value="SCD"/>
    <property type="match status" value="1"/>
</dbReference>
<feature type="compositionally biased region" description="Basic residues" evidence="1">
    <location>
        <begin position="1091"/>
        <end position="1101"/>
    </location>
</feature>
<evidence type="ECO:0000259" key="2">
    <source>
        <dbReference type="PROSITE" id="PS51425"/>
    </source>
</evidence>
<dbReference type="GO" id="GO:0008278">
    <property type="term" value="C:cohesin complex"/>
    <property type="evidence" value="ECO:0007669"/>
    <property type="project" value="TreeGrafter"/>
</dbReference>
<proteinExistence type="predicted"/>
<feature type="region of interest" description="Disordered" evidence="1">
    <location>
        <begin position="1068"/>
        <end position="1116"/>
    </location>
</feature>
<dbReference type="PANTHER" id="PTHR11199:SF0">
    <property type="entry name" value="LD34181P-RELATED"/>
    <property type="match status" value="1"/>
</dbReference>
<feature type="region of interest" description="Disordered" evidence="1">
    <location>
        <begin position="386"/>
        <end position="419"/>
    </location>
</feature>
<dbReference type="InterPro" id="IPR016024">
    <property type="entry name" value="ARM-type_fold"/>
</dbReference>
<evidence type="ECO:0000313" key="4">
    <source>
        <dbReference type="Proteomes" id="UP000059188"/>
    </source>
</evidence>
<dbReference type="GO" id="GO:0003682">
    <property type="term" value="F:chromatin binding"/>
    <property type="evidence" value="ECO:0007669"/>
    <property type="project" value="TreeGrafter"/>
</dbReference>
<protein>
    <submittedName>
        <fullName evidence="3">Cohesin subunit psc3</fullName>
    </submittedName>
</protein>
<feature type="compositionally biased region" description="Basic and acidic residues" evidence="1">
    <location>
        <begin position="408"/>
        <end position="419"/>
    </location>
</feature>
<feature type="compositionally biased region" description="Acidic residues" evidence="1">
    <location>
        <begin position="1365"/>
        <end position="1374"/>
    </location>
</feature>
<feature type="region of interest" description="Disordered" evidence="1">
    <location>
        <begin position="57"/>
        <end position="205"/>
    </location>
</feature>
<feature type="compositionally biased region" description="Pro residues" evidence="1">
    <location>
        <begin position="1450"/>
        <end position="1460"/>
    </location>
</feature>
<feature type="compositionally biased region" description="Basic and acidic residues" evidence="1">
    <location>
        <begin position="1375"/>
        <end position="1391"/>
    </location>
</feature>
<reference evidence="3 4" key="1">
    <citation type="submission" date="2014-11" db="EMBL/GenBank/DDBJ databases">
        <authorList>
            <person name="Wibberg Daniel"/>
        </authorList>
    </citation>
    <scope>NUCLEOTIDE SEQUENCE [LARGE SCALE GENOMIC DNA]</scope>
    <source>
        <strain evidence="3">Rhizoctonia solani AG1-IB 7/3/14</strain>
    </source>
</reference>
<evidence type="ECO:0000256" key="1">
    <source>
        <dbReference type="SAM" id="MobiDB-lite"/>
    </source>
</evidence>